<dbReference type="PATRIC" id="fig|742743.3.peg.1324"/>
<dbReference type="eggNOG" id="COG3382">
    <property type="taxonomic scope" value="Bacteria"/>
</dbReference>
<accession>H1D117</accession>
<dbReference type="OrthoDB" id="276580at2"/>
<dbReference type="RefSeq" id="WP_008859799.1">
    <property type="nucleotide sequence ID" value="NZ_JH591188.1"/>
</dbReference>
<dbReference type="HOGENOM" id="CLU_1136635_0_0_9"/>
<proteinExistence type="predicted"/>
<name>H1D117_9FIRM</name>
<dbReference type="SUPFAM" id="SSF56037">
    <property type="entry name" value="PheT/TilS domain"/>
    <property type="match status" value="1"/>
</dbReference>
<dbReference type="EMBL" id="ADLT01000045">
    <property type="protein sequence ID" value="EHO62713.1"/>
    <property type="molecule type" value="Genomic_DNA"/>
</dbReference>
<keyword evidence="2" id="KW-1185">Reference proteome</keyword>
<evidence type="ECO:0000313" key="1">
    <source>
        <dbReference type="EMBL" id="EHO62713.1"/>
    </source>
</evidence>
<protein>
    <recommendedName>
        <fullName evidence="3">B3/B4 tRNA-binding domain-containing protein</fullName>
    </recommendedName>
</protein>
<organism evidence="1 2">
    <name type="scientific">Dialister succinatiphilus YIT 11850</name>
    <dbReference type="NCBI Taxonomy" id="742743"/>
    <lineage>
        <taxon>Bacteria</taxon>
        <taxon>Bacillati</taxon>
        <taxon>Bacillota</taxon>
        <taxon>Negativicutes</taxon>
        <taxon>Veillonellales</taxon>
        <taxon>Veillonellaceae</taxon>
        <taxon>Dialister</taxon>
    </lineage>
</organism>
<gene>
    <name evidence="1" type="ORF">HMPREF9453_01305</name>
</gene>
<evidence type="ECO:0000313" key="2">
    <source>
        <dbReference type="Proteomes" id="UP000003277"/>
    </source>
</evidence>
<dbReference type="Proteomes" id="UP000003277">
    <property type="component" value="Unassembled WGS sequence"/>
</dbReference>
<reference evidence="1 2" key="1">
    <citation type="submission" date="2011-11" db="EMBL/GenBank/DDBJ databases">
        <title>The Genome Sequence of Dialister succinatiphilus YIT 11850.</title>
        <authorList>
            <consortium name="The Broad Institute Genome Sequencing Platform"/>
            <person name="Earl A."/>
            <person name="Ward D."/>
            <person name="Feldgarden M."/>
            <person name="Gevers D."/>
            <person name="Morotomi M."/>
            <person name="Young S.K."/>
            <person name="Zeng Q."/>
            <person name="Gargeya S."/>
            <person name="Fitzgerald M."/>
            <person name="Haas B."/>
            <person name="Abouelleil A."/>
            <person name="Alvarado L."/>
            <person name="Arachchi H.M."/>
            <person name="Berlin A."/>
            <person name="Brown A."/>
            <person name="Chapman S.B."/>
            <person name="Dunbar C."/>
            <person name="Gearin G."/>
            <person name="Goldberg J."/>
            <person name="Griggs A."/>
            <person name="Gujja S."/>
            <person name="Heiman D."/>
            <person name="Howarth C."/>
            <person name="Lui A."/>
            <person name="MacDonald P.J.P."/>
            <person name="Montmayeur A."/>
            <person name="Murphy C."/>
            <person name="Neiman D."/>
            <person name="Pearson M."/>
            <person name="Priest M."/>
            <person name="Roberts A."/>
            <person name="Saif S."/>
            <person name="Shea T."/>
            <person name="Sisk P."/>
            <person name="Stolte C."/>
            <person name="Sykes S."/>
            <person name="Wortman J."/>
            <person name="Nusbaum C."/>
            <person name="Birren B."/>
        </authorList>
    </citation>
    <scope>NUCLEOTIDE SEQUENCE [LARGE SCALE GENOMIC DNA]</scope>
    <source>
        <strain evidence="1 2">YIT 11850</strain>
    </source>
</reference>
<evidence type="ECO:0008006" key="3">
    <source>
        <dbReference type="Google" id="ProtNLM"/>
    </source>
</evidence>
<comment type="caution">
    <text evidence="1">The sequence shown here is derived from an EMBL/GenBank/DDBJ whole genome shotgun (WGS) entry which is preliminary data.</text>
</comment>
<dbReference type="AlphaFoldDB" id="H1D117"/>
<sequence>MKVIYDDHLFDTIPGLCVGILAVRALDNRGVNLEAEAFRRRCCTEANLLLKMNPSMAEKELKRYQDALTHLGITGRSTALDTLFREYKKELGLEEAEEAKADDHYEILSQPKAASLDELAGSDVLPRMNPVMDMVRGGMLKFHVDIHAFDMGDRKTPLLVHQQEGEWVVSLGGQTALHHWYCEDGTAAQVGENTENILILITGFAPNRNKVAAARNELARRMKSAFDRSVEVGWLEAGTHEFTASI</sequence>